<comment type="similarity">
    <text evidence="1">Belongs to the AB hydrolase superfamily.</text>
</comment>
<dbReference type="GO" id="GO:0016787">
    <property type="term" value="F:hydrolase activity"/>
    <property type="evidence" value="ECO:0007669"/>
    <property type="project" value="UniProtKB-KW"/>
</dbReference>
<feature type="domain" description="AB hydrolase-1" evidence="2">
    <location>
        <begin position="40"/>
        <end position="277"/>
    </location>
</feature>
<dbReference type="Gene3D" id="3.40.50.1820">
    <property type="entry name" value="alpha/beta hydrolase"/>
    <property type="match status" value="1"/>
</dbReference>
<dbReference type="InterPro" id="IPR000073">
    <property type="entry name" value="AB_hydrolase_1"/>
</dbReference>
<dbReference type="RefSeq" id="WP_099577941.1">
    <property type="nucleotide sequence ID" value="NZ_MJBI02000001.1"/>
</dbReference>
<name>A0A2G5NUH5_9STAP</name>
<accession>A0A2G5NUH5</accession>
<protein>
    <submittedName>
        <fullName evidence="3">Alpha/beta hydrolase</fullName>
    </submittedName>
</protein>
<dbReference type="PANTHER" id="PTHR43798">
    <property type="entry name" value="MONOACYLGLYCEROL LIPASE"/>
    <property type="match status" value="1"/>
</dbReference>
<evidence type="ECO:0000313" key="3">
    <source>
        <dbReference type="EMBL" id="RAI82688.1"/>
    </source>
</evidence>
<organism evidence="3 4">
    <name type="scientific">Macrococcoides goetzii</name>
    <dbReference type="NCBI Taxonomy" id="1891097"/>
    <lineage>
        <taxon>Bacteria</taxon>
        <taxon>Bacillati</taxon>
        <taxon>Bacillota</taxon>
        <taxon>Bacilli</taxon>
        <taxon>Bacillales</taxon>
        <taxon>Staphylococcaceae</taxon>
        <taxon>Macrococcoides</taxon>
    </lineage>
</organism>
<dbReference type="PANTHER" id="PTHR43798:SF33">
    <property type="entry name" value="HYDROLASE, PUTATIVE (AFU_ORTHOLOGUE AFUA_2G14860)-RELATED"/>
    <property type="match status" value="1"/>
</dbReference>
<reference evidence="3 4" key="1">
    <citation type="journal article" date="2018" name="Front. Microbiol.">
        <title>Description and Comparative Genomics of Macrococcus caseolyticus subsp. hominis subsp. nov., Macrococcus goetzii sp. nov., Macrococcus epidermidis sp. nov., and Macrococcus bohemicus sp. nov., Novel Macrococci From Human Clinical Material With Virulence Potential and Suspected Uptake of Foreign DNA by Natural Transformation.</title>
        <authorList>
            <person name="Maslanova I."/>
            <person name="Wertheimer Z."/>
            <person name="Sedlacek I."/>
            <person name="Svec P."/>
            <person name="Indrakova A."/>
            <person name="Kovarovic V."/>
            <person name="Schumann P."/>
            <person name="Sproer C."/>
            <person name="Kralova S."/>
            <person name="Sedo O."/>
            <person name="Kristofova L."/>
            <person name="Vrbovska V."/>
            <person name="Fuzik T."/>
            <person name="Petras P."/>
            <person name="Zdrahal Z."/>
            <person name="Ruzickova V."/>
            <person name="Doskar J."/>
            <person name="Pantucek R."/>
        </authorList>
    </citation>
    <scope>NUCLEOTIDE SEQUENCE [LARGE SCALE GENOMIC DNA]</scope>
    <source>
        <strain evidence="3 4">CCM 4927</strain>
    </source>
</reference>
<dbReference type="InterPro" id="IPR029058">
    <property type="entry name" value="AB_hydrolase_fold"/>
</dbReference>
<dbReference type="Proteomes" id="UP000229523">
    <property type="component" value="Unassembled WGS sequence"/>
</dbReference>
<dbReference type="EMBL" id="MJBI02000001">
    <property type="protein sequence ID" value="RAI82688.1"/>
    <property type="molecule type" value="Genomic_DNA"/>
</dbReference>
<dbReference type="GO" id="GO:0016020">
    <property type="term" value="C:membrane"/>
    <property type="evidence" value="ECO:0007669"/>
    <property type="project" value="TreeGrafter"/>
</dbReference>
<dbReference type="SUPFAM" id="SSF53474">
    <property type="entry name" value="alpha/beta-Hydrolases"/>
    <property type="match status" value="1"/>
</dbReference>
<gene>
    <name evidence="3" type="ORF">BFS35_003105</name>
</gene>
<dbReference type="InterPro" id="IPR050266">
    <property type="entry name" value="AB_hydrolase_sf"/>
</dbReference>
<dbReference type="Pfam" id="PF12697">
    <property type="entry name" value="Abhydrolase_6"/>
    <property type="match status" value="1"/>
</dbReference>
<evidence type="ECO:0000313" key="4">
    <source>
        <dbReference type="Proteomes" id="UP000229523"/>
    </source>
</evidence>
<keyword evidence="4" id="KW-1185">Reference proteome</keyword>
<evidence type="ECO:0000256" key="1">
    <source>
        <dbReference type="ARBA" id="ARBA00008645"/>
    </source>
</evidence>
<comment type="caution">
    <text evidence="3">The sequence shown here is derived from an EMBL/GenBank/DDBJ whole genome shotgun (WGS) entry which is preliminary data.</text>
</comment>
<keyword evidence="3" id="KW-0378">Hydrolase</keyword>
<dbReference type="AlphaFoldDB" id="A0A2G5NUH5"/>
<proteinExistence type="inferred from homology"/>
<evidence type="ECO:0000259" key="2">
    <source>
        <dbReference type="Pfam" id="PF12697"/>
    </source>
</evidence>
<sequence>MKNLNHLLKENHLDYKTVETTNGKISYFETDNKNNKFETLLLLHGFGANGLDYLPMIKLLKDRYHIISVDLPERGESKLISNNDFTPETIAKWLYSFINKIQIDNFHLVCHSIAAHYGLFYASKYSLETLILLDGGYLVPKYFDGYSLEKEINDTRSLIRTLSYSSEQELFESLITQGNTFEKNIIDRRLFKEEDGKLVFTLSEEVGVQMTLDVVNYPDYDLIRTIDKDIYMIRSDKPEEINDIREKCINQFIKARDISITILKDSNHSLYHDKASEVSILIDNWIKQNSHR</sequence>